<sequence length="45" mass="5236">MLFINSANNARALYKLPVQSKNKNAYLKSRHLNAIWPQSLRQCAY</sequence>
<organism evidence="1 2">
    <name type="scientific">Pseudoalteromonas issachenkonii</name>
    <dbReference type="NCBI Taxonomy" id="152297"/>
    <lineage>
        <taxon>Bacteria</taxon>
        <taxon>Pseudomonadati</taxon>
        <taxon>Pseudomonadota</taxon>
        <taxon>Gammaproteobacteria</taxon>
        <taxon>Alteromonadales</taxon>
        <taxon>Pseudoalteromonadaceae</taxon>
        <taxon>Pseudoalteromonas</taxon>
    </lineage>
</organism>
<dbReference type="Proteomes" id="UP000217258">
    <property type="component" value="Chromosome I"/>
</dbReference>
<dbReference type="EMBL" id="CP011030">
    <property type="protein sequence ID" value="ATC90253.1"/>
    <property type="molecule type" value="Genomic_DNA"/>
</dbReference>
<accession>A0ABM6N1Y3</accession>
<reference evidence="1 2" key="1">
    <citation type="submission" date="2015-06" db="EMBL/GenBank/DDBJ databases">
        <authorList>
            <person name="Xie B.-B."/>
            <person name="Rong J.-C."/>
            <person name="Qin Q.-L."/>
            <person name="Zhang Y.-Z."/>
        </authorList>
    </citation>
    <scope>NUCLEOTIDE SEQUENCE [LARGE SCALE GENOMIC DNA]</scope>
    <source>
        <strain evidence="1 2">KMM 3549</strain>
    </source>
</reference>
<protein>
    <submittedName>
        <fullName evidence="1">Uncharacterized protein</fullName>
    </submittedName>
</protein>
<proteinExistence type="predicted"/>
<keyword evidence="2" id="KW-1185">Reference proteome</keyword>
<name>A0ABM6N1Y3_9GAMM</name>
<evidence type="ECO:0000313" key="2">
    <source>
        <dbReference type="Proteomes" id="UP000217258"/>
    </source>
</evidence>
<gene>
    <name evidence="1" type="ORF">PISS_a1313</name>
</gene>
<evidence type="ECO:0000313" key="1">
    <source>
        <dbReference type="EMBL" id="ATC90253.1"/>
    </source>
</evidence>